<protein>
    <submittedName>
        <fullName evidence="1">Uncharacterized protein</fullName>
    </submittedName>
</protein>
<proteinExistence type="predicted"/>
<name>A0ACD0NNA8_9BASI</name>
<reference evidence="1 2" key="1">
    <citation type="journal article" date="2018" name="Mol. Biol. Evol.">
        <title>Broad Genomic Sampling Reveals a Smut Pathogenic Ancestry of the Fungal Clade Ustilaginomycotina.</title>
        <authorList>
            <person name="Kijpornyongpan T."/>
            <person name="Mondo S.J."/>
            <person name="Barry K."/>
            <person name="Sandor L."/>
            <person name="Lee J."/>
            <person name="Lipzen A."/>
            <person name="Pangilinan J."/>
            <person name="LaButti K."/>
            <person name="Hainaut M."/>
            <person name="Henrissat B."/>
            <person name="Grigoriev I.V."/>
            <person name="Spatafora J.W."/>
            <person name="Aime M.C."/>
        </authorList>
    </citation>
    <scope>NUCLEOTIDE SEQUENCE [LARGE SCALE GENOMIC DNA]</scope>
    <source>
        <strain evidence="1 2">SA 807</strain>
    </source>
</reference>
<dbReference type="EMBL" id="KZ820488">
    <property type="protein sequence ID" value="PWN47255.1"/>
    <property type="molecule type" value="Genomic_DNA"/>
</dbReference>
<accession>A0ACD0NNA8</accession>
<evidence type="ECO:0000313" key="2">
    <source>
        <dbReference type="Proteomes" id="UP000245626"/>
    </source>
</evidence>
<organism evidence="1 2">
    <name type="scientific">Violaceomyces palustris</name>
    <dbReference type="NCBI Taxonomy" id="1673888"/>
    <lineage>
        <taxon>Eukaryota</taxon>
        <taxon>Fungi</taxon>
        <taxon>Dikarya</taxon>
        <taxon>Basidiomycota</taxon>
        <taxon>Ustilaginomycotina</taxon>
        <taxon>Ustilaginomycetes</taxon>
        <taxon>Violaceomycetales</taxon>
        <taxon>Violaceomycetaceae</taxon>
        <taxon>Violaceomyces</taxon>
    </lineage>
</organism>
<gene>
    <name evidence="1" type="ORF">IE53DRAFT_259636</name>
</gene>
<dbReference type="Proteomes" id="UP000245626">
    <property type="component" value="Unassembled WGS sequence"/>
</dbReference>
<sequence length="153" mass="14681">MNKFTLIIALLAFLLVLSNPFEPQSNLVLAQNSSGSSRSATGTQTGSASATGSQSGSATGSQTGSATGSASGNSTSTGASTSTTPTTFPVATPPTTGALAGTAIAPNPNQSGGTVASGPNDGYIVSAGEVLRSMGGIVVGSIFAVGAGVWLLL</sequence>
<evidence type="ECO:0000313" key="1">
    <source>
        <dbReference type="EMBL" id="PWN47255.1"/>
    </source>
</evidence>
<keyword evidence="2" id="KW-1185">Reference proteome</keyword>